<protein>
    <submittedName>
        <fullName evidence="1">Uncharacterized protein</fullName>
    </submittedName>
</protein>
<dbReference type="KEGG" id="puv:PUV_18950"/>
<dbReference type="RefSeq" id="WP_013925246.1">
    <property type="nucleotide sequence ID" value="NC_015702.1"/>
</dbReference>
<proteinExistence type="predicted"/>
<dbReference type="STRING" id="765952.PUV_18950"/>
<reference key="1">
    <citation type="journal article" date="2011" name="Mol. Biol. Evol.">
        <title>Unity in variety -- the pan-genome of the Chlamydiae.</title>
        <authorList>
            <person name="Collingro A."/>
            <person name="Tischler P."/>
            <person name="Weinmaier T."/>
            <person name="Penz T."/>
            <person name="Heinz E."/>
            <person name="Brunham R.C."/>
            <person name="Read T.D."/>
            <person name="Bavoil P.M."/>
            <person name="Sachse K."/>
            <person name="Kahane S."/>
            <person name="Friedman M.G."/>
            <person name="Rattei T."/>
            <person name="Myers G.S.A."/>
            <person name="Horn M."/>
        </authorList>
    </citation>
    <scope>NUCLEOTIDE SEQUENCE</scope>
    <source>
        <strain>UV7</strain>
    </source>
</reference>
<evidence type="ECO:0000313" key="1">
    <source>
        <dbReference type="EMBL" id="CCB86845.1"/>
    </source>
</evidence>
<dbReference type="AlphaFoldDB" id="F8KWZ4"/>
<organism evidence="1 2">
    <name type="scientific">Parachlamydia acanthamoebae (strain UV7)</name>
    <dbReference type="NCBI Taxonomy" id="765952"/>
    <lineage>
        <taxon>Bacteria</taxon>
        <taxon>Pseudomonadati</taxon>
        <taxon>Chlamydiota</taxon>
        <taxon>Chlamydiia</taxon>
        <taxon>Parachlamydiales</taxon>
        <taxon>Parachlamydiaceae</taxon>
        <taxon>Parachlamydia</taxon>
    </lineage>
</organism>
<keyword evidence="2" id="KW-1185">Reference proteome</keyword>
<reference evidence="1 2" key="2">
    <citation type="journal article" date="2011" name="Mol. Biol. Evol.">
        <title>Unity in variety--the pan-genome of the Chlamydiae.</title>
        <authorList>
            <person name="Collingro A."/>
            <person name="Tischler P."/>
            <person name="Weinmaier T."/>
            <person name="Penz T."/>
            <person name="Heinz E."/>
            <person name="Brunham R.C."/>
            <person name="Read T.D."/>
            <person name="Bavoil P.M."/>
            <person name="Sachse K."/>
            <person name="Kahane S."/>
            <person name="Friedman M.G."/>
            <person name="Rattei T."/>
            <person name="Myers G.S."/>
            <person name="Horn M."/>
        </authorList>
    </citation>
    <scope>NUCLEOTIDE SEQUENCE [LARGE SCALE GENOMIC DNA]</scope>
    <source>
        <strain evidence="2">UV7</strain>
    </source>
</reference>
<sequence>METILVKLGENLGASYHFCEHVYKIIKDNHFSLEIFRLNQAIPLPPKDAEMLHYLEKGGTKSTQIEEILREFNQVIEDSAVFVELYKMYQIMIVK</sequence>
<accession>F8KWZ4</accession>
<evidence type="ECO:0000313" key="2">
    <source>
        <dbReference type="Proteomes" id="UP000000495"/>
    </source>
</evidence>
<dbReference type="HOGENOM" id="CLU_2370253_0_0_0"/>
<dbReference type="Proteomes" id="UP000000495">
    <property type="component" value="Chromosome"/>
</dbReference>
<gene>
    <name evidence="1" type="ordered locus">PUV_18950</name>
</gene>
<name>F8KWZ4_PARAV</name>
<dbReference type="EMBL" id="FR872580">
    <property type="protein sequence ID" value="CCB86845.1"/>
    <property type="molecule type" value="Genomic_DNA"/>
</dbReference>